<dbReference type="InterPro" id="IPR005162">
    <property type="entry name" value="Retrotrans_gag_dom"/>
</dbReference>
<feature type="domain" description="Retrotransposon gag" evidence="1">
    <location>
        <begin position="4"/>
        <end position="93"/>
    </location>
</feature>
<gene>
    <name evidence="2" type="ORF">Tco_1067474</name>
</gene>
<sequence>MLAFPFTLKGKAKQWIRRLPARLISTWDLFKNLFLEEYRPPSKIIKQIEAIRSFKQKPGEPLYCSWERFTESLFNCPEHKLNEQEQLHFFYQGSDVETRRNTKNSAGRGVDELKVVFEQINDFEHSMKFVTEEVRMVQHRFDTPIELRVTNVEKILNKFIKESFKKQKYSVNLIWGIKNNFDQVFKAQASSIKKLEVQLGKIAETVQNREIGSLPSFTEINLKGLAHFITTRSGLNYKPPPNPLVNSKDSNDT</sequence>
<dbReference type="PANTHER" id="PTHR33223:SF6">
    <property type="entry name" value="CCHC-TYPE DOMAIN-CONTAINING PROTEIN"/>
    <property type="match status" value="1"/>
</dbReference>
<dbReference type="Pfam" id="PF03732">
    <property type="entry name" value="Retrotrans_gag"/>
    <property type="match status" value="1"/>
</dbReference>
<accession>A0ABQ5HD22</accession>
<comment type="caution">
    <text evidence="2">The sequence shown here is derived from an EMBL/GenBank/DDBJ whole genome shotgun (WGS) entry which is preliminary data.</text>
</comment>
<dbReference type="PANTHER" id="PTHR33223">
    <property type="entry name" value="CCHC-TYPE DOMAIN-CONTAINING PROTEIN"/>
    <property type="match status" value="1"/>
</dbReference>
<reference evidence="2" key="1">
    <citation type="journal article" date="2022" name="Int. J. Mol. Sci.">
        <title>Draft Genome of Tanacetum Coccineum: Genomic Comparison of Closely Related Tanacetum-Family Plants.</title>
        <authorList>
            <person name="Yamashiro T."/>
            <person name="Shiraishi A."/>
            <person name="Nakayama K."/>
            <person name="Satake H."/>
        </authorList>
    </citation>
    <scope>NUCLEOTIDE SEQUENCE</scope>
</reference>
<reference evidence="2" key="2">
    <citation type="submission" date="2022-01" db="EMBL/GenBank/DDBJ databases">
        <authorList>
            <person name="Yamashiro T."/>
            <person name="Shiraishi A."/>
            <person name="Satake H."/>
            <person name="Nakayama K."/>
        </authorList>
    </citation>
    <scope>NUCLEOTIDE SEQUENCE</scope>
</reference>
<evidence type="ECO:0000259" key="1">
    <source>
        <dbReference type="Pfam" id="PF03732"/>
    </source>
</evidence>
<dbReference type="Proteomes" id="UP001151760">
    <property type="component" value="Unassembled WGS sequence"/>
</dbReference>
<proteinExistence type="predicted"/>
<name>A0ABQ5HD22_9ASTR</name>
<protein>
    <submittedName>
        <fullName evidence="2">Leucine-rich repeat receptor-like protein kinase PXL2</fullName>
    </submittedName>
</protein>
<keyword evidence="3" id="KW-1185">Reference proteome</keyword>
<evidence type="ECO:0000313" key="3">
    <source>
        <dbReference type="Proteomes" id="UP001151760"/>
    </source>
</evidence>
<organism evidence="2 3">
    <name type="scientific">Tanacetum coccineum</name>
    <dbReference type="NCBI Taxonomy" id="301880"/>
    <lineage>
        <taxon>Eukaryota</taxon>
        <taxon>Viridiplantae</taxon>
        <taxon>Streptophyta</taxon>
        <taxon>Embryophyta</taxon>
        <taxon>Tracheophyta</taxon>
        <taxon>Spermatophyta</taxon>
        <taxon>Magnoliopsida</taxon>
        <taxon>eudicotyledons</taxon>
        <taxon>Gunneridae</taxon>
        <taxon>Pentapetalae</taxon>
        <taxon>asterids</taxon>
        <taxon>campanulids</taxon>
        <taxon>Asterales</taxon>
        <taxon>Asteraceae</taxon>
        <taxon>Asteroideae</taxon>
        <taxon>Anthemideae</taxon>
        <taxon>Anthemidinae</taxon>
        <taxon>Tanacetum</taxon>
    </lineage>
</organism>
<evidence type="ECO:0000313" key="2">
    <source>
        <dbReference type="EMBL" id="GJT85757.1"/>
    </source>
</evidence>
<dbReference type="EMBL" id="BQNB010019481">
    <property type="protein sequence ID" value="GJT85757.1"/>
    <property type="molecule type" value="Genomic_DNA"/>
</dbReference>